<gene>
    <name evidence="1" type="ORF">UFOVP395_46</name>
</gene>
<sequence length="265" mass="28504">MAKQLKDILAGVKSSKIVPGSTGSDPGVDYAPKAPDEQEFVKKHSTEKHADRVGNGDDIYQATNIKHVMASPKEDKHGHKKPVDKKVYEAAKCNMTEAGTACPVHEMADCTKKSLREVAKNPYAIGMAAAMKKTGDKPPLKKSTITKAHDIAKSVANESLAVPLIGSADEDESAEMAKTQLRALANKAIHLAMQLSDEQVVEPWVQSKIALAKDYVTSVHDYMLYGDNGSKKEQTAPYDGSVDMSGAPRNTLPSFSADVNTGRVV</sequence>
<dbReference type="EMBL" id="LR796380">
    <property type="protein sequence ID" value="CAB4140644.1"/>
    <property type="molecule type" value="Genomic_DNA"/>
</dbReference>
<proteinExistence type="predicted"/>
<organism evidence="1">
    <name type="scientific">uncultured Caudovirales phage</name>
    <dbReference type="NCBI Taxonomy" id="2100421"/>
    <lineage>
        <taxon>Viruses</taxon>
        <taxon>Duplodnaviria</taxon>
        <taxon>Heunggongvirae</taxon>
        <taxon>Uroviricota</taxon>
        <taxon>Caudoviricetes</taxon>
        <taxon>Peduoviridae</taxon>
        <taxon>Maltschvirus</taxon>
        <taxon>Maltschvirus maltsch</taxon>
    </lineage>
</organism>
<protein>
    <submittedName>
        <fullName evidence="1">Uncharacterized protein</fullName>
    </submittedName>
</protein>
<accession>A0A6J5M1H3</accession>
<name>A0A6J5M1H3_9CAUD</name>
<evidence type="ECO:0000313" key="1">
    <source>
        <dbReference type="EMBL" id="CAB4140644.1"/>
    </source>
</evidence>
<reference evidence="1" key="1">
    <citation type="submission" date="2020-04" db="EMBL/GenBank/DDBJ databases">
        <authorList>
            <person name="Chiriac C."/>
            <person name="Salcher M."/>
            <person name="Ghai R."/>
            <person name="Kavagutti S V."/>
        </authorList>
    </citation>
    <scope>NUCLEOTIDE SEQUENCE</scope>
</reference>